<protein>
    <submittedName>
        <fullName evidence="1">Uncharacterized protein</fullName>
    </submittedName>
</protein>
<reference evidence="1 2" key="1">
    <citation type="journal article" date="2015" name="Parasit. Vectors">
        <title>Draft genome of the scabies mite.</title>
        <authorList>
            <person name="Rider S.D.Jr."/>
            <person name="Morgan M.S."/>
            <person name="Arlian L.G."/>
        </authorList>
    </citation>
    <scope>NUCLEOTIDE SEQUENCE [LARGE SCALE GENOMIC DNA]</scope>
    <source>
        <strain evidence="1">Arlian Lab</strain>
    </source>
</reference>
<accession>A0A132AAF5</accession>
<name>A0A132AAF5_SARSC</name>
<dbReference type="Proteomes" id="UP000616769">
    <property type="component" value="Unassembled WGS sequence"/>
</dbReference>
<gene>
    <name evidence="1" type="ORF">QR98_0064750</name>
</gene>
<dbReference type="EMBL" id="JXLN01012066">
    <property type="protein sequence ID" value="KPM07962.1"/>
    <property type="molecule type" value="Genomic_DNA"/>
</dbReference>
<evidence type="ECO:0000313" key="1">
    <source>
        <dbReference type="EMBL" id="KPM07962.1"/>
    </source>
</evidence>
<sequence length="82" mass="9231">MNVKSKYLAINGRANDVGGRILETSKRKTTNANRMDIPKVTFSPSLQTNIICNAIVIIMEMVTIVSTDNKETKRIGSKFMRR</sequence>
<dbReference type="AlphaFoldDB" id="A0A132AAF5"/>
<comment type="caution">
    <text evidence="1">The sequence shown here is derived from an EMBL/GenBank/DDBJ whole genome shotgun (WGS) entry which is preliminary data.</text>
</comment>
<evidence type="ECO:0000313" key="2">
    <source>
        <dbReference type="Proteomes" id="UP000616769"/>
    </source>
</evidence>
<dbReference type="VEuPathDB" id="VectorBase:SSCA007888"/>
<proteinExistence type="predicted"/>
<organism evidence="1 2">
    <name type="scientific">Sarcoptes scabiei</name>
    <name type="common">Itch mite</name>
    <name type="synonym">Acarus scabiei</name>
    <dbReference type="NCBI Taxonomy" id="52283"/>
    <lineage>
        <taxon>Eukaryota</taxon>
        <taxon>Metazoa</taxon>
        <taxon>Ecdysozoa</taxon>
        <taxon>Arthropoda</taxon>
        <taxon>Chelicerata</taxon>
        <taxon>Arachnida</taxon>
        <taxon>Acari</taxon>
        <taxon>Acariformes</taxon>
        <taxon>Sarcoptiformes</taxon>
        <taxon>Astigmata</taxon>
        <taxon>Psoroptidia</taxon>
        <taxon>Sarcoptoidea</taxon>
        <taxon>Sarcoptidae</taxon>
        <taxon>Sarcoptinae</taxon>
        <taxon>Sarcoptes</taxon>
    </lineage>
</organism>